<gene>
    <name evidence="2" type="ORF">ENO77_02005</name>
</gene>
<dbReference type="SUPFAM" id="SSF88723">
    <property type="entry name" value="PIN domain-like"/>
    <property type="match status" value="1"/>
</dbReference>
<protein>
    <recommendedName>
        <fullName evidence="1">VapC9 PIN-like domain-containing protein</fullName>
    </recommendedName>
</protein>
<name>A0A7C2VDC7_9CREN</name>
<dbReference type="Pfam" id="PF18477">
    <property type="entry name" value="PIN_9"/>
    <property type="match status" value="1"/>
</dbReference>
<dbReference type="InterPro" id="IPR041120">
    <property type="entry name" value="PIN_9"/>
</dbReference>
<evidence type="ECO:0000313" key="2">
    <source>
        <dbReference type="EMBL" id="HEW52933.1"/>
    </source>
</evidence>
<dbReference type="Gene3D" id="3.40.50.1010">
    <property type="entry name" value="5'-nuclease"/>
    <property type="match status" value="1"/>
</dbReference>
<feature type="domain" description="VapC9 PIN-like" evidence="1">
    <location>
        <begin position="18"/>
        <end position="138"/>
    </location>
</feature>
<dbReference type="AlphaFoldDB" id="A0A7C2VDC7"/>
<reference evidence="2" key="1">
    <citation type="journal article" date="2020" name="mSystems">
        <title>Genome- and Community-Level Interaction Insights into Carbon Utilization and Element Cycling Functions of Hydrothermarchaeota in Hydrothermal Sediment.</title>
        <authorList>
            <person name="Zhou Z."/>
            <person name="Liu Y."/>
            <person name="Xu W."/>
            <person name="Pan J."/>
            <person name="Luo Z.H."/>
            <person name="Li M."/>
        </authorList>
    </citation>
    <scope>NUCLEOTIDE SEQUENCE [LARGE SCALE GENOMIC DNA]</scope>
    <source>
        <strain evidence="2">SpSt-16</strain>
    </source>
</reference>
<sequence length="151" mass="16925">MGSYKDLGNVFDKASCVVILDTSAILLISQNILKFEDVISFVKGCIPVMPRQVLNELEKHASRNGMKGRLASWALENVVPKLQTVEVNVEKCKQDEGDCAIVELSKELSKKVRTIVITADAELKKELMRLGIEVVWYRRAKNKLESATLFS</sequence>
<comment type="caution">
    <text evidence="2">The sequence shown here is derived from an EMBL/GenBank/DDBJ whole genome shotgun (WGS) entry which is preliminary data.</text>
</comment>
<accession>A0A7C2VDC7</accession>
<organism evidence="2">
    <name type="scientific">Ignisphaera aggregans</name>
    <dbReference type="NCBI Taxonomy" id="334771"/>
    <lineage>
        <taxon>Archaea</taxon>
        <taxon>Thermoproteota</taxon>
        <taxon>Thermoprotei</taxon>
        <taxon>Desulfurococcales</taxon>
        <taxon>Desulfurococcaceae</taxon>
        <taxon>Ignisphaera</taxon>
    </lineage>
</organism>
<dbReference type="EMBL" id="DSGT01000006">
    <property type="protein sequence ID" value="HEW52933.1"/>
    <property type="molecule type" value="Genomic_DNA"/>
</dbReference>
<proteinExistence type="predicted"/>
<dbReference type="InterPro" id="IPR029060">
    <property type="entry name" value="PIN-like_dom_sf"/>
</dbReference>
<evidence type="ECO:0000259" key="1">
    <source>
        <dbReference type="Pfam" id="PF18477"/>
    </source>
</evidence>